<dbReference type="Proteomes" id="UP000001351">
    <property type="component" value="Chromosome"/>
</dbReference>
<feature type="signal peptide" evidence="1">
    <location>
        <begin position="1"/>
        <end position="22"/>
    </location>
</feature>
<evidence type="ECO:0000256" key="1">
    <source>
        <dbReference type="SAM" id="SignalP"/>
    </source>
</evidence>
<protein>
    <submittedName>
        <fullName evidence="2">Uncharacterized protein</fullName>
    </submittedName>
</protein>
<proteinExistence type="predicted"/>
<sequence length="421" mass="45705">MALRTASIVVLCMFASPAATQPAPPEERCADVLRVGLQDVFQFSGSYSLERAMYQKFCSDESTTLGRSGDLEVEGYGALGLSQNDEFKKSICDTKTDDIKLNTAIAMYSKYLSRYTPNAIAAWSECIQNVRSSGEESGAFAKVTSYDPKDGRFVLELGWRRIGTSVPPQTRSFEFGTVKCTGPLPKANDRLDEGAERFSCQRAVTPGSPRQMLIWNLKHKAGNRQLKMTVSDGPILPAITQLCERPDAWRHRQCNRCDADLTKDPRNCGSCGTVCAGGQCADGFCTSCVLAFEEKTHAPTAVSPVYQLTCKNMRPGTLVSVAGSGTMDSTLDIASNAGRGIKYWTDSLLQSSLCTAPLNGLLDGERPPKLNFACAGTVPKSAGYRGTDVTADVFVSRCQRDYGTNVCLMKSDWKLSIGAQQ</sequence>
<feature type="chain" id="PRO_5003169557" evidence="1">
    <location>
        <begin position="23"/>
        <end position="421"/>
    </location>
</feature>
<dbReference type="HOGENOM" id="CLU_651972_0_0_7"/>
<dbReference type="RefSeq" id="WP_013375291.1">
    <property type="nucleotide sequence ID" value="NC_014623.1"/>
</dbReference>
<evidence type="ECO:0000313" key="3">
    <source>
        <dbReference type="Proteomes" id="UP000001351"/>
    </source>
</evidence>
<name>E3FHR5_STIAD</name>
<organism evidence="2 3">
    <name type="scientific">Stigmatella aurantiaca (strain DW4/3-1)</name>
    <dbReference type="NCBI Taxonomy" id="378806"/>
    <lineage>
        <taxon>Bacteria</taxon>
        <taxon>Pseudomonadati</taxon>
        <taxon>Myxococcota</taxon>
        <taxon>Myxococcia</taxon>
        <taxon>Myxococcales</taxon>
        <taxon>Cystobacterineae</taxon>
        <taxon>Archangiaceae</taxon>
        <taxon>Stigmatella</taxon>
    </lineage>
</organism>
<evidence type="ECO:0000313" key="2">
    <source>
        <dbReference type="EMBL" id="ADO70337.1"/>
    </source>
</evidence>
<keyword evidence="3" id="KW-1185">Reference proteome</keyword>
<reference evidence="2 3" key="1">
    <citation type="journal article" date="2011" name="Mol. Biol. Evol.">
        <title>Comparative genomic analysis of fruiting body formation in Myxococcales.</title>
        <authorList>
            <person name="Huntley S."/>
            <person name="Hamann N."/>
            <person name="Wegener-Feldbrugge S."/>
            <person name="Treuner-Lange A."/>
            <person name="Kube M."/>
            <person name="Reinhardt R."/>
            <person name="Klages S."/>
            <person name="Muller R."/>
            <person name="Ronning C.M."/>
            <person name="Nierman W.C."/>
            <person name="Sogaard-Andersen L."/>
        </authorList>
    </citation>
    <scope>NUCLEOTIDE SEQUENCE [LARGE SCALE GENOMIC DNA]</scope>
    <source>
        <strain evidence="2 3">DW4/3-1</strain>
    </source>
</reference>
<dbReference type="KEGG" id="sur:STAUR_2533"/>
<keyword evidence="1" id="KW-0732">Signal</keyword>
<dbReference type="AlphaFoldDB" id="E3FHR5"/>
<accession>E3FHR5</accession>
<gene>
    <name evidence="2" type="ordered locus">STAUR_2533</name>
</gene>
<dbReference type="EMBL" id="CP002271">
    <property type="protein sequence ID" value="ADO70337.1"/>
    <property type="molecule type" value="Genomic_DNA"/>
</dbReference>